<dbReference type="KEGG" id="cpin:CPIN18020_0282"/>
<reference evidence="2" key="1">
    <citation type="submission" date="2016-09" db="EMBL/GenBank/DDBJ databases">
        <title>Comparative genomics of the Campylobacter concisus group.</title>
        <authorList>
            <person name="Miller W.G."/>
            <person name="Yee E."/>
            <person name="Chapman M.H."/>
            <person name="Huynh S."/>
            <person name="Bono J.L."/>
            <person name="On S.L.W."/>
            <person name="StLeger J."/>
            <person name="Foster G."/>
            <person name="Parker C.T."/>
        </authorList>
    </citation>
    <scope>NUCLEOTIDE SEQUENCE [LARGE SCALE GENOMIC DNA]</scope>
    <source>
        <strain evidence="2">RM18021</strain>
    </source>
</reference>
<organism evidence="1 2">
    <name type="scientific">Campylobacter pinnipediorum subsp. caledonicus</name>
    <dbReference type="NCBI Taxonomy" id="1874362"/>
    <lineage>
        <taxon>Bacteria</taxon>
        <taxon>Pseudomonadati</taxon>
        <taxon>Campylobacterota</taxon>
        <taxon>Epsilonproteobacteria</taxon>
        <taxon>Campylobacterales</taxon>
        <taxon>Campylobacteraceae</taxon>
        <taxon>Campylobacter</taxon>
    </lineage>
</organism>
<protein>
    <submittedName>
        <fullName evidence="1">Uncharacterized protein</fullName>
    </submittedName>
</protein>
<dbReference type="GeneID" id="56565922"/>
<name>A0A1S6U648_9BACT</name>
<dbReference type="AlphaFoldDB" id="A0A1S6U648"/>
<dbReference type="Proteomes" id="UP000190868">
    <property type="component" value="Chromosome"/>
</dbReference>
<sequence length="242" mass="28122">MIAPLVCCCKKEKREFYLSVFQLIIELHASSTYYDGDLANLFGIHVFPIFPLEFQINHNLPNFFFRKDISFPENHLPGYDYEAPLFLTGFFKNAPETFFYADDYSEKPIRIPDPNLSVSSINEIYLAILNYYDKKSFDINNYTPDEFSFIFTKKHSFNGFDLFGGDTVKTKHYNYNSFSSCFNNLKSLYADFISSLDFAKKSNNFYEDFTGIHIGKEFTEISPYSFSHISSIELSIALPIIK</sequence>
<accession>A0A1S6U648</accession>
<dbReference type="EMBL" id="CP017258">
    <property type="protein sequence ID" value="AQW87159.1"/>
    <property type="molecule type" value="Genomic_DNA"/>
</dbReference>
<gene>
    <name evidence="1" type="ORF">CPIN18021_0312</name>
</gene>
<proteinExistence type="predicted"/>
<keyword evidence="2" id="KW-1185">Reference proteome</keyword>
<dbReference type="RefSeq" id="WP_078422843.1">
    <property type="nucleotide sequence ID" value="NZ_CP017018.1"/>
</dbReference>
<evidence type="ECO:0000313" key="1">
    <source>
        <dbReference type="EMBL" id="AQW87159.1"/>
    </source>
</evidence>
<evidence type="ECO:0000313" key="2">
    <source>
        <dbReference type="Proteomes" id="UP000190868"/>
    </source>
</evidence>